<organism evidence="5">
    <name type="scientific">Granulicella tundricola (strain ATCC BAA-1859 / DSM 23138 / MP5ACTX9)</name>
    <dbReference type="NCBI Taxonomy" id="1198114"/>
    <lineage>
        <taxon>Bacteria</taxon>
        <taxon>Pseudomonadati</taxon>
        <taxon>Acidobacteriota</taxon>
        <taxon>Terriglobia</taxon>
        <taxon>Terriglobales</taxon>
        <taxon>Acidobacteriaceae</taxon>
        <taxon>Granulicella</taxon>
    </lineage>
</organism>
<dbReference type="EMBL" id="CP002480">
    <property type="protein sequence ID" value="ADW70499.1"/>
    <property type="molecule type" value="Genomic_DNA"/>
</dbReference>
<accession>E8X3Z1</accession>
<dbReference type="Gene3D" id="3.20.20.70">
    <property type="entry name" value="Aldolase class I"/>
    <property type="match status" value="1"/>
</dbReference>
<name>E8X3Z1_GRATM</name>
<keyword evidence="5" id="KW-1185">Reference proteome</keyword>
<keyword evidence="2" id="KW-0784">Thiamine biosynthesis</keyword>
<evidence type="ECO:0000313" key="5">
    <source>
        <dbReference type="Proteomes" id="UP000000343"/>
    </source>
</evidence>
<dbReference type="Proteomes" id="UP000000343">
    <property type="component" value="Chromosome"/>
</dbReference>
<dbReference type="GO" id="GO:0005737">
    <property type="term" value="C:cytoplasm"/>
    <property type="evidence" value="ECO:0007669"/>
    <property type="project" value="TreeGrafter"/>
</dbReference>
<protein>
    <submittedName>
        <fullName evidence="4">Thiamine monophosphate synthase</fullName>
    </submittedName>
</protein>
<feature type="domain" description="Thiamine phosphate synthase/TenI" evidence="3">
    <location>
        <begin position="22"/>
        <end position="206"/>
    </location>
</feature>
<dbReference type="GO" id="GO:0004789">
    <property type="term" value="F:thiamine-phosphate diphosphorylase activity"/>
    <property type="evidence" value="ECO:0007669"/>
    <property type="project" value="TreeGrafter"/>
</dbReference>
<proteinExistence type="predicted"/>
<dbReference type="CDD" id="cd00564">
    <property type="entry name" value="TMP_TenI"/>
    <property type="match status" value="1"/>
</dbReference>
<dbReference type="KEGG" id="acm:AciX9_3494"/>
<dbReference type="Pfam" id="PF02581">
    <property type="entry name" value="TMP-TENI"/>
    <property type="match status" value="1"/>
</dbReference>
<comment type="pathway">
    <text evidence="1">Cofactor biosynthesis; thiamine diphosphate biosynthesis.</text>
</comment>
<dbReference type="AlphaFoldDB" id="E8X3Z1"/>
<evidence type="ECO:0000313" key="4">
    <source>
        <dbReference type="EMBL" id="ADW70499.1"/>
    </source>
</evidence>
<dbReference type="InterPro" id="IPR013785">
    <property type="entry name" value="Aldolase_TIM"/>
</dbReference>
<dbReference type="PANTHER" id="PTHR20857:SF15">
    <property type="entry name" value="THIAMINE-PHOSPHATE SYNTHASE"/>
    <property type="match status" value="1"/>
</dbReference>
<dbReference type="HOGENOM" id="CLU_018272_3_4_0"/>
<sequence length="211" mass="21858">MTQAVHCQRRFIRPKLDSMLRYAITDRFLLGKGDTGRLIERCGALAQTGIDFILVREKDLPAGELVQLCRQIAAAAQGSATQILVSSRVDVALAAGVAGVHLSSQPGELTPAQVRQLMPSAFISVSCHSLEEIRRARLGGASAALFAPVFGKTIQGQEVSAAIGLDALRAACAEAAPMPVFALGGVTNENAASCGAAGAAGIAGIRIFYAA</sequence>
<dbReference type="SUPFAM" id="SSF51391">
    <property type="entry name" value="Thiamin phosphate synthase"/>
    <property type="match status" value="1"/>
</dbReference>
<evidence type="ECO:0000256" key="1">
    <source>
        <dbReference type="ARBA" id="ARBA00004948"/>
    </source>
</evidence>
<evidence type="ECO:0000259" key="3">
    <source>
        <dbReference type="Pfam" id="PF02581"/>
    </source>
</evidence>
<dbReference type="STRING" id="1198114.AciX9_3494"/>
<dbReference type="GO" id="GO:0009228">
    <property type="term" value="P:thiamine biosynthetic process"/>
    <property type="evidence" value="ECO:0007669"/>
    <property type="project" value="UniProtKB-KW"/>
</dbReference>
<dbReference type="InterPro" id="IPR022998">
    <property type="entry name" value="ThiamineP_synth_TenI"/>
</dbReference>
<reference evidence="5" key="1">
    <citation type="submission" date="2011-01" db="EMBL/GenBank/DDBJ databases">
        <title>Complete sequence of chromosome of Acidobacterium sp. MP5ACTX9.</title>
        <authorList>
            <consortium name="US DOE Joint Genome Institute"/>
            <person name="Lucas S."/>
            <person name="Copeland A."/>
            <person name="Lapidus A."/>
            <person name="Cheng J.-F."/>
            <person name="Goodwin L."/>
            <person name="Pitluck S."/>
            <person name="Teshima H."/>
            <person name="Detter J.C."/>
            <person name="Han C."/>
            <person name="Tapia R."/>
            <person name="Land M."/>
            <person name="Hauser L."/>
            <person name="Kyrpides N."/>
            <person name="Ivanova N."/>
            <person name="Ovchinnikova G."/>
            <person name="Pagani I."/>
            <person name="Rawat S.R."/>
            <person name="Mannisto M."/>
            <person name="Haggblom M.M."/>
            <person name="Woyke T."/>
        </authorList>
    </citation>
    <scope>NUCLEOTIDE SEQUENCE [LARGE SCALE GENOMIC DNA]</scope>
    <source>
        <strain evidence="5">MP5ACTX9</strain>
    </source>
</reference>
<dbReference type="InterPro" id="IPR036206">
    <property type="entry name" value="ThiamineP_synth_sf"/>
</dbReference>
<dbReference type="PaxDb" id="1198114-AciX9_3494"/>
<dbReference type="eggNOG" id="COG0352">
    <property type="taxonomic scope" value="Bacteria"/>
</dbReference>
<dbReference type="PANTHER" id="PTHR20857">
    <property type="entry name" value="THIAMINE-PHOSPHATE PYROPHOSPHORYLASE"/>
    <property type="match status" value="1"/>
</dbReference>
<gene>
    <name evidence="4" type="ordered locus">AciX9_3494</name>
</gene>
<evidence type="ECO:0000256" key="2">
    <source>
        <dbReference type="ARBA" id="ARBA00022977"/>
    </source>
</evidence>